<evidence type="ECO:0000256" key="13">
    <source>
        <dbReference type="SAM" id="Phobius"/>
    </source>
</evidence>
<dbReference type="PRINTS" id="PR01078">
    <property type="entry name" value="AMINACHANNEL"/>
</dbReference>
<name>A0A3S1HZJ1_ELYCH</name>
<proteinExistence type="inferred from homology"/>
<evidence type="ECO:0000256" key="8">
    <source>
        <dbReference type="ARBA" id="ARBA00023136"/>
    </source>
</evidence>
<protein>
    <submittedName>
        <fullName evidence="14">Uncharacterized protein</fullName>
    </submittedName>
</protein>
<evidence type="ECO:0000256" key="11">
    <source>
        <dbReference type="RuleBase" id="RU000679"/>
    </source>
</evidence>
<evidence type="ECO:0000256" key="5">
    <source>
        <dbReference type="ARBA" id="ARBA00022989"/>
    </source>
</evidence>
<feature type="transmembrane region" description="Helical" evidence="13">
    <location>
        <begin position="79"/>
        <end position="96"/>
    </location>
</feature>
<evidence type="ECO:0000256" key="3">
    <source>
        <dbReference type="ARBA" id="ARBA00022461"/>
    </source>
</evidence>
<feature type="compositionally biased region" description="Basic and acidic residues" evidence="12">
    <location>
        <begin position="40"/>
        <end position="49"/>
    </location>
</feature>
<dbReference type="GO" id="GO:0005886">
    <property type="term" value="C:plasma membrane"/>
    <property type="evidence" value="ECO:0007669"/>
    <property type="project" value="TreeGrafter"/>
</dbReference>
<evidence type="ECO:0000256" key="1">
    <source>
        <dbReference type="ARBA" id="ARBA00004141"/>
    </source>
</evidence>
<dbReference type="STRING" id="188477.A0A3S1HZJ1"/>
<dbReference type="EMBL" id="RQTK01000060">
    <property type="protein sequence ID" value="RUS89277.1"/>
    <property type="molecule type" value="Genomic_DNA"/>
</dbReference>
<keyword evidence="8 13" id="KW-0472">Membrane</keyword>
<keyword evidence="2 11" id="KW-0813">Transport</keyword>
<keyword evidence="15" id="KW-1185">Reference proteome</keyword>
<keyword evidence="5 13" id="KW-1133">Transmembrane helix</keyword>
<dbReference type="OrthoDB" id="6157104at2759"/>
<reference evidence="14 15" key="1">
    <citation type="submission" date="2019-01" db="EMBL/GenBank/DDBJ databases">
        <title>A draft genome assembly of the solar-powered sea slug Elysia chlorotica.</title>
        <authorList>
            <person name="Cai H."/>
            <person name="Li Q."/>
            <person name="Fang X."/>
            <person name="Li J."/>
            <person name="Curtis N.E."/>
            <person name="Altenburger A."/>
            <person name="Shibata T."/>
            <person name="Feng M."/>
            <person name="Maeda T."/>
            <person name="Schwartz J.A."/>
            <person name="Shigenobu S."/>
            <person name="Lundholm N."/>
            <person name="Nishiyama T."/>
            <person name="Yang H."/>
            <person name="Hasebe M."/>
            <person name="Li S."/>
            <person name="Pierce S.K."/>
            <person name="Wang J."/>
        </authorList>
    </citation>
    <scope>NUCLEOTIDE SEQUENCE [LARGE SCALE GENOMIC DNA]</scope>
    <source>
        <strain evidence="14">EC2010</strain>
        <tissue evidence="14">Whole organism of an adult</tissue>
    </source>
</reference>
<dbReference type="Pfam" id="PF00858">
    <property type="entry name" value="ASC"/>
    <property type="match status" value="1"/>
</dbReference>
<keyword evidence="4 11" id="KW-0812">Transmembrane</keyword>
<dbReference type="InterPro" id="IPR001873">
    <property type="entry name" value="ENaC"/>
</dbReference>
<evidence type="ECO:0000256" key="9">
    <source>
        <dbReference type="ARBA" id="ARBA00023201"/>
    </source>
</evidence>
<evidence type="ECO:0000256" key="2">
    <source>
        <dbReference type="ARBA" id="ARBA00022448"/>
    </source>
</evidence>
<dbReference type="Proteomes" id="UP000271974">
    <property type="component" value="Unassembled WGS sequence"/>
</dbReference>
<evidence type="ECO:0000313" key="14">
    <source>
        <dbReference type="EMBL" id="RUS89277.1"/>
    </source>
</evidence>
<accession>A0A3S1HZJ1</accession>
<feature type="region of interest" description="Disordered" evidence="12">
    <location>
        <begin position="1"/>
        <end position="49"/>
    </location>
</feature>
<sequence length="435" mass="49619">MSYQNGLVQTKREISTQTEQPPTDLNDSGTLSRCGCASRNSEHEEQNSRGIVDHYVESSTIHGIVQASGPQHYTFRRPLWLVLVLIMAVCLGTTLFRQVSLYYEYPIRTVTKVEINTELAFSAVTICNLNQYIRGRVPDIPIVKLVLYYHSDYSHLAIKLNSFSNMPDLTNMTDVSGQELQRIAMHAAPRLNDFLKQCRWENRLYRCEHLFKPINTSYGTCFVFNGPQTKPEDRKHARGTWSSLRILADTQNNESYFSRLIHAGVKVVVHEPNHLPSPEDEGWFLRPGVSANLALSRTDSVNLPRPYKAYSNGYCEDTRAEGYVNKLKDYEFYSEVNCYYECVRDYLDRTCGCQLFFHSGNRSLCSAKKILTCLMLAMGKLALDDLRHCDCKKECETVAYDAQVSYADFASAFITEQAERGLPCRNARGTPKQHS</sequence>
<evidence type="ECO:0000256" key="12">
    <source>
        <dbReference type="SAM" id="MobiDB-lite"/>
    </source>
</evidence>
<evidence type="ECO:0000313" key="15">
    <source>
        <dbReference type="Proteomes" id="UP000271974"/>
    </source>
</evidence>
<keyword evidence="7 11" id="KW-0406">Ion transport</keyword>
<dbReference type="GO" id="GO:0015280">
    <property type="term" value="F:ligand-gated sodium channel activity"/>
    <property type="evidence" value="ECO:0007669"/>
    <property type="project" value="TreeGrafter"/>
</dbReference>
<dbReference type="PANTHER" id="PTHR11690">
    <property type="entry name" value="AMILORIDE-SENSITIVE SODIUM CHANNEL-RELATED"/>
    <property type="match status" value="1"/>
</dbReference>
<feature type="compositionally biased region" description="Polar residues" evidence="12">
    <location>
        <begin position="15"/>
        <end position="31"/>
    </location>
</feature>
<comment type="caution">
    <text evidence="14">The sequence shown here is derived from an EMBL/GenBank/DDBJ whole genome shotgun (WGS) entry which is preliminary data.</text>
</comment>
<dbReference type="AlphaFoldDB" id="A0A3S1HZJ1"/>
<organism evidence="14 15">
    <name type="scientific">Elysia chlorotica</name>
    <name type="common">Eastern emerald elysia</name>
    <name type="synonym">Sea slug</name>
    <dbReference type="NCBI Taxonomy" id="188477"/>
    <lineage>
        <taxon>Eukaryota</taxon>
        <taxon>Metazoa</taxon>
        <taxon>Spiralia</taxon>
        <taxon>Lophotrochozoa</taxon>
        <taxon>Mollusca</taxon>
        <taxon>Gastropoda</taxon>
        <taxon>Heterobranchia</taxon>
        <taxon>Euthyneura</taxon>
        <taxon>Panpulmonata</taxon>
        <taxon>Sacoglossa</taxon>
        <taxon>Placobranchoidea</taxon>
        <taxon>Plakobranchidae</taxon>
        <taxon>Elysia</taxon>
    </lineage>
</organism>
<gene>
    <name evidence="14" type="ORF">EGW08_002951</name>
</gene>
<evidence type="ECO:0000256" key="7">
    <source>
        <dbReference type="ARBA" id="ARBA00023065"/>
    </source>
</evidence>
<comment type="similarity">
    <text evidence="11">Belongs to the amiloride-sensitive sodium channel (TC 1.A.6) family.</text>
</comment>
<evidence type="ECO:0000256" key="4">
    <source>
        <dbReference type="ARBA" id="ARBA00022692"/>
    </source>
</evidence>
<keyword evidence="6" id="KW-0915">Sodium</keyword>
<keyword evidence="10 11" id="KW-0407">Ion channel</keyword>
<keyword evidence="9 11" id="KW-0739">Sodium transport</keyword>
<evidence type="ECO:0000256" key="6">
    <source>
        <dbReference type="ARBA" id="ARBA00023053"/>
    </source>
</evidence>
<comment type="subcellular location">
    <subcellularLocation>
        <location evidence="1">Membrane</location>
        <topology evidence="1">Multi-pass membrane protein</topology>
    </subcellularLocation>
</comment>
<evidence type="ECO:0000256" key="10">
    <source>
        <dbReference type="ARBA" id="ARBA00023303"/>
    </source>
</evidence>
<dbReference type="Gene3D" id="2.60.470.10">
    <property type="entry name" value="Acid-sensing ion channels like domains"/>
    <property type="match status" value="1"/>
</dbReference>
<keyword evidence="3 11" id="KW-0894">Sodium channel</keyword>